<gene>
    <name evidence="4" type="ORF">RFH51_15750</name>
</gene>
<evidence type="ECO:0000313" key="4">
    <source>
        <dbReference type="EMBL" id="MDQ9072912.1"/>
    </source>
</evidence>
<dbReference type="NCBIfam" id="TIGR00254">
    <property type="entry name" value="GGDEF"/>
    <property type="match status" value="1"/>
</dbReference>
<dbReference type="EMBL" id="JAVIDA010000029">
    <property type="protein sequence ID" value="MDQ9072912.1"/>
    <property type="molecule type" value="Genomic_DNA"/>
</dbReference>
<accession>A0AAW8JNC8</accession>
<keyword evidence="2" id="KW-0812">Transmembrane</keyword>
<keyword evidence="4" id="KW-0808">Transferase</keyword>
<dbReference type="FunFam" id="3.30.70.270:FF:000001">
    <property type="entry name" value="Diguanylate cyclase domain protein"/>
    <property type="match status" value="1"/>
</dbReference>
<name>A0AAW8JNC8_9GAMM</name>
<dbReference type="GO" id="GO:0052621">
    <property type="term" value="F:diguanylate cyclase activity"/>
    <property type="evidence" value="ECO:0007669"/>
    <property type="project" value="UniProtKB-EC"/>
</dbReference>
<dbReference type="PROSITE" id="PS50887">
    <property type="entry name" value="GGDEF"/>
    <property type="match status" value="1"/>
</dbReference>
<dbReference type="InterPro" id="IPR033417">
    <property type="entry name" value="CHASE8"/>
</dbReference>
<dbReference type="PANTHER" id="PTHR46663:SF2">
    <property type="entry name" value="GGDEF DOMAIN-CONTAINING PROTEIN"/>
    <property type="match status" value="1"/>
</dbReference>
<evidence type="ECO:0000256" key="1">
    <source>
        <dbReference type="ARBA" id="ARBA00001946"/>
    </source>
</evidence>
<dbReference type="SMART" id="SM00267">
    <property type="entry name" value="GGDEF"/>
    <property type="match status" value="1"/>
</dbReference>
<dbReference type="PANTHER" id="PTHR46663">
    <property type="entry name" value="DIGUANYLATE CYCLASE DGCT-RELATED"/>
    <property type="match status" value="1"/>
</dbReference>
<dbReference type="InterPro" id="IPR043128">
    <property type="entry name" value="Rev_trsase/Diguanyl_cyclase"/>
</dbReference>
<keyword evidence="4" id="KW-0548">Nucleotidyltransferase</keyword>
<sequence>MIKFFKTSSLQALFRKSQITIFIITFLICTFTFISISVLTVESYAKQNLQLIGRTIAERIQPALVFKDQITLSQILNEYTTQHSIRKIQVLDQQGQQISNSVKSAEPYSGLQNIFDHFFLKEPIILPVTHHDQLVGKLIVYGSANEIMAFFFKIFIGLGFGMFFMLVALWWTINSTYRHIMQSIYPIINIAKLVSGQKAYNLRFPQNNIKEFQDLNNVFNSLLEEIHTWHNHLQTENSALSYQVHHDHLTGLPNRNYFYQVLCNSFEDSRSRNLTALIFIDNNNFKAINDRYGHLVGDEVLKEMANRLNSRTRKDDFVARLGGDEFAIILNSITKVDQLIAFAENIIKCCETPLQYNDTSIQFSFSLGIALSTHASSPEDLISQADQAMYKAKSLQHHWYIYHS</sequence>
<dbReference type="Pfam" id="PF17152">
    <property type="entry name" value="CHASE8"/>
    <property type="match status" value="1"/>
</dbReference>
<keyword evidence="2" id="KW-1133">Transmembrane helix</keyword>
<dbReference type="Pfam" id="PF00990">
    <property type="entry name" value="GGDEF"/>
    <property type="match status" value="1"/>
</dbReference>
<dbReference type="AlphaFoldDB" id="A0AAW8JNC8"/>
<dbReference type="InterPro" id="IPR029787">
    <property type="entry name" value="Nucleotide_cyclase"/>
</dbReference>
<keyword evidence="2" id="KW-0472">Membrane</keyword>
<evidence type="ECO:0000313" key="5">
    <source>
        <dbReference type="Proteomes" id="UP001243195"/>
    </source>
</evidence>
<reference evidence="4" key="1">
    <citation type="submission" date="2023-08" db="EMBL/GenBank/DDBJ databases">
        <title>Emergence of clinically-relevant ST2 carbapenem-resistant Acinetobacter baumannii strains in hospital sewages in Zhejiang, East of China.</title>
        <authorList>
            <person name="Kaichao C."/>
            <person name="Zhang R."/>
        </authorList>
    </citation>
    <scope>NUCLEOTIDE SEQUENCE</scope>
    <source>
        <strain evidence="4">M-SY-60</strain>
    </source>
</reference>
<proteinExistence type="predicted"/>
<comment type="cofactor">
    <cofactor evidence="1">
        <name>Mg(2+)</name>
        <dbReference type="ChEBI" id="CHEBI:18420"/>
    </cofactor>
</comment>
<dbReference type="InterPro" id="IPR000160">
    <property type="entry name" value="GGDEF_dom"/>
</dbReference>
<organism evidence="4 5">
    <name type="scientific">Acinetobacter gerneri</name>
    <dbReference type="NCBI Taxonomy" id="202952"/>
    <lineage>
        <taxon>Bacteria</taxon>
        <taxon>Pseudomonadati</taxon>
        <taxon>Pseudomonadota</taxon>
        <taxon>Gammaproteobacteria</taxon>
        <taxon>Moraxellales</taxon>
        <taxon>Moraxellaceae</taxon>
        <taxon>Acinetobacter</taxon>
    </lineage>
</organism>
<evidence type="ECO:0000259" key="3">
    <source>
        <dbReference type="PROSITE" id="PS50887"/>
    </source>
</evidence>
<dbReference type="SUPFAM" id="SSF55073">
    <property type="entry name" value="Nucleotide cyclase"/>
    <property type="match status" value="1"/>
</dbReference>
<dbReference type="RefSeq" id="WP_308957117.1">
    <property type="nucleotide sequence ID" value="NZ_JAVICY010000032.1"/>
</dbReference>
<protein>
    <submittedName>
        <fullName evidence="4">Diguanylate cyclase</fullName>
        <ecNumber evidence="4">2.7.7.65</ecNumber>
    </submittedName>
</protein>
<feature type="transmembrane region" description="Helical" evidence="2">
    <location>
        <begin position="21"/>
        <end position="41"/>
    </location>
</feature>
<feature type="transmembrane region" description="Helical" evidence="2">
    <location>
        <begin position="147"/>
        <end position="173"/>
    </location>
</feature>
<evidence type="ECO:0000256" key="2">
    <source>
        <dbReference type="SAM" id="Phobius"/>
    </source>
</evidence>
<dbReference type="InterPro" id="IPR052163">
    <property type="entry name" value="DGC-Regulatory_Protein"/>
</dbReference>
<dbReference type="Gene3D" id="3.30.70.270">
    <property type="match status" value="1"/>
</dbReference>
<comment type="caution">
    <text evidence="4">The sequence shown here is derived from an EMBL/GenBank/DDBJ whole genome shotgun (WGS) entry which is preliminary data.</text>
</comment>
<feature type="domain" description="GGDEF" evidence="3">
    <location>
        <begin position="273"/>
        <end position="404"/>
    </location>
</feature>
<dbReference type="Proteomes" id="UP001243195">
    <property type="component" value="Unassembled WGS sequence"/>
</dbReference>
<dbReference type="EC" id="2.7.7.65" evidence="4"/>
<dbReference type="CDD" id="cd01949">
    <property type="entry name" value="GGDEF"/>
    <property type="match status" value="1"/>
</dbReference>